<evidence type="ECO:0000313" key="2">
    <source>
        <dbReference type="EMBL" id="KAK6115525.1"/>
    </source>
</evidence>
<dbReference type="EMBL" id="JABTTQ020003506">
    <property type="protein sequence ID" value="KAK6115525.1"/>
    <property type="molecule type" value="Genomic_DNA"/>
</dbReference>
<dbReference type="PANTHER" id="PTHR42938">
    <property type="entry name" value="FORMATE DEHYDROGENASE 1"/>
    <property type="match status" value="1"/>
</dbReference>
<dbReference type="Proteomes" id="UP001318860">
    <property type="component" value="Unassembled WGS sequence"/>
</dbReference>
<keyword evidence="3" id="KW-1185">Reference proteome</keyword>
<comment type="caution">
    <text evidence="2">The sequence shown here is derived from an EMBL/GenBank/DDBJ whole genome shotgun (WGS) entry which is preliminary data.</text>
</comment>
<dbReference type="Pfam" id="PF02826">
    <property type="entry name" value="2-Hacid_dh_C"/>
    <property type="match status" value="1"/>
</dbReference>
<accession>A0ABR0U069</accession>
<gene>
    <name evidence="2" type="ORF">DH2020_007794</name>
</gene>
<dbReference type="Gene3D" id="3.40.50.720">
    <property type="entry name" value="NAD(P)-binding Rossmann-like Domain"/>
    <property type="match status" value="2"/>
</dbReference>
<dbReference type="SUPFAM" id="SSF51735">
    <property type="entry name" value="NAD(P)-binding Rossmann-fold domains"/>
    <property type="match status" value="1"/>
</dbReference>
<sequence>MQYRALVLRSVGFVLPTKVSSSHRLADVLFIGEIQEMTGDTGKPITRILFCGPHFPASHNYTRAYLQSHPSVKVDVVPLDDVPDVIGNYDICVVKNMKLNPDIIARANKMKLIMQFGVGLEGVDINAATKHGIKVARIPSDATGNATSCAEMAIYLMLGLLRKQYEMQVAVRQRKLGDPIGDTLLGKTIFIMGFGNIGIHLAKRLRPFGVKILATKRTWPSSKSEAAYNGNGSPDDLVYEKGGHEDILKFASRADIVVCCLAMNSETAGIVDKVFISSMRKTESDKQKWLRMEYNVKPESDKSVMHKV</sequence>
<evidence type="ECO:0000259" key="1">
    <source>
        <dbReference type="Pfam" id="PF02826"/>
    </source>
</evidence>
<proteinExistence type="predicted"/>
<dbReference type="InterPro" id="IPR006140">
    <property type="entry name" value="D-isomer_DH_NAD-bd"/>
</dbReference>
<evidence type="ECO:0000313" key="3">
    <source>
        <dbReference type="Proteomes" id="UP001318860"/>
    </source>
</evidence>
<dbReference type="SUPFAM" id="SSF52283">
    <property type="entry name" value="Formate/glycerate dehydrogenase catalytic domain-like"/>
    <property type="match status" value="1"/>
</dbReference>
<feature type="domain" description="D-isomer specific 2-hydroxyacid dehydrogenase NAD-binding" evidence="1">
    <location>
        <begin position="155"/>
        <end position="282"/>
    </location>
</feature>
<reference evidence="2 3" key="1">
    <citation type="journal article" date="2021" name="Comput. Struct. Biotechnol. J.">
        <title>De novo genome assembly of the potent medicinal plant Rehmannia glutinosa using nanopore technology.</title>
        <authorList>
            <person name="Ma L."/>
            <person name="Dong C."/>
            <person name="Song C."/>
            <person name="Wang X."/>
            <person name="Zheng X."/>
            <person name="Niu Y."/>
            <person name="Chen S."/>
            <person name="Feng W."/>
        </authorList>
    </citation>
    <scope>NUCLEOTIDE SEQUENCE [LARGE SCALE GENOMIC DNA]</scope>
    <source>
        <strain evidence="2">DH-2019</strain>
    </source>
</reference>
<dbReference type="PANTHER" id="PTHR42938:SF25">
    <property type="entry name" value="D-ISOMER SPECIFIC 2-HYDROXYACID DEHYDROGENASE FAMILY PROTEIN"/>
    <property type="match status" value="1"/>
</dbReference>
<organism evidence="2 3">
    <name type="scientific">Rehmannia glutinosa</name>
    <name type="common">Chinese foxglove</name>
    <dbReference type="NCBI Taxonomy" id="99300"/>
    <lineage>
        <taxon>Eukaryota</taxon>
        <taxon>Viridiplantae</taxon>
        <taxon>Streptophyta</taxon>
        <taxon>Embryophyta</taxon>
        <taxon>Tracheophyta</taxon>
        <taxon>Spermatophyta</taxon>
        <taxon>Magnoliopsida</taxon>
        <taxon>eudicotyledons</taxon>
        <taxon>Gunneridae</taxon>
        <taxon>Pentapetalae</taxon>
        <taxon>asterids</taxon>
        <taxon>lamiids</taxon>
        <taxon>Lamiales</taxon>
        <taxon>Orobanchaceae</taxon>
        <taxon>Rehmannieae</taxon>
        <taxon>Rehmannia</taxon>
    </lineage>
</organism>
<dbReference type="InterPro" id="IPR036291">
    <property type="entry name" value="NAD(P)-bd_dom_sf"/>
</dbReference>
<protein>
    <recommendedName>
        <fullName evidence="1">D-isomer specific 2-hydroxyacid dehydrogenase NAD-binding domain-containing protein</fullName>
    </recommendedName>
</protein>
<name>A0ABR0U069_REHGL</name>